<evidence type="ECO:0000256" key="8">
    <source>
        <dbReference type="SAM" id="MobiDB-lite"/>
    </source>
</evidence>
<dbReference type="PANTHER" id="PTHR32295:SF95">
    <property type="entry name" value="PROTEIN IQ-DOMAIN 6"/>
    <property type="match status" value="1"/>
</dbReference>
<dbReference type="GeneID" id="111286349"/>
<comment type="similarity">
    <text evidence="6">Belongs to the IQD family.</text>
</comment>
<reference evidence="10" key="1">
    <citation type="submission" date="2025-08" db="UniProtKB">
        <authorList>
            <consortium name="RefSeq"/>
        </authorList>
    </citation>
    <scope>IDENTIFICATION</scope>
    <source>
        <tissue evidence="10">Fruit stalk</tissue>
    </source>
</reference>
<keyword evidence="2" id="KW-0963">Cytoplasm</keyword>
<dbReference type="GO" id="GO:0005516">
    <property type="term" value="F:calmodulin binding"/>
    <property type="evidence" value="ECO:0007669"/>
    <property type="project" value="UniProtKB-KW"/>
</dbReference>
<evidence type="ECO:0000256" key="4">
    <source>
        <dbReference type="ARBA" id="ARBA00022860"/>
    </source>
</evidence>
<sequence length="452" mass="51081">MGASGKWVKSLIGFKKTEKEDQEKLSGKSKKWRLRRSSSADLVSSWKGFKGKFRADSEGSDSSPRTDAFTAAMAAVIRAPPKDFRVVRQEWAAIRIQTAFRGFLARRASRALKGIVRLQALVRGRQVRKQAAVTLRCMQALVRVQARVRARRVRMSIEGQVVQKMLDERRSKADILKQAEDGWCDSKGTLEDVKTKLQMRQEGAFKRERALAYSLAQKQWRSNPGSTTRSNNSFPYLKNEEFDKNSWGWSWLERWMAARPWETRLMEQSQADPSEVTPPSKSYSSESLVGKNTRSSEQCSVKVRKNNITTRISSKPPHIGQVTQSSSSPSSEFRFDESSASSSICTSTTPVSGNVILASDRTEESGNSRPNYMNLTQSTKAKQRVGNHAFHRIQRQSMDEFQFKKSAAFYNGDSNSSAGFDPSFHMSRPLCPPTRLDKGTMKPRERGNCLYD</sequence>
<keyword evidence="4" id="KW-0112">Calmodulin-binding</keyword>
<feature type="compositionally biased region" description="Low complexity" evidence="8">
    <location>
        <begin position="325"/>
        <end position="346"/>
    </location>
</feature>
<evidence type="ECO:0000256" key="3">
    <source>
        <dbReference type="ARBA" id="ARBA00022737"/>
    </source>
</evidence>
<comment type="subunit">
    <text evidence="7">Binds to multiple calmodulin (CaM) in the presence of Ca(2+) and CaM-like proteins.</text>
</comment>
<evidence type="ECO:0000256" key="5">
    <source>
        <dbReference type="ARBA" id="ARBA00023212"/>
    </source>
</evidence>
<proteinExistence type="inferred from homology"/>
<feature type="compositionally biased region" description="Basic and acidic residues" evidence="8">
    <location>
        <begin position="435"/>
        <end position="452"/>
    </location>
</feature>
<gene>
    <name evidence="10" type="primary">LOC111286349</name>
</gene>
<dbReference type="Pfam" id="PF00612">
    <property type="entry name" value="IQ"/>
    <property type="match status" value="1"/>
</dbReference>
<dbReference type="RefSeq" id="XP_022731996.1">
    <property type="nucleotide sequence ID" value="XM_022876261.1"/>
</dbReference>
<evidence type="ECO:0000256" key="7">
    <source>
        <dbReference type="ARBA" id="ARBA00024378"/>
    </source>
</evidence>
<protein>
    <submittedName>
        <fullName evidence="10">Protein IQ-DOMAIN 1-like</fullName>
    </submittedName>
</protein>
<feature type="region of interest" description="Disordered" evidence="8">
    <location>
        <begin position="431"/>
        <end position="452"/>
    </location>
</feature>
<keyword evidence="9" id="KW-1185">Reference proteome</keyword>
<dbReference type="AlphaFoldDB" id="A0A6P5XVY9"/>
<evidence type="ECO:0000256" key="6">
    <source>
        <dbReference type="ARBA" id="ARBA00024341"/>
    </source>
</evidence>
<dbReference type="GO" id="GO:0005856">
    <property type="term" value="C:cytoskeleton"/>
    <property type="evidence" value="ECO:0007669"/>
    <property type="project" value="UniProtKB-SubCell"/>
</dbReference>
<keyword evidence="5" id="KW-0206">Cytoskeleton</keyword>
<feature type="region of interest" description="Disordered" evidence="8">
    <location>
        <begin position="311"/>
        <end position="346"/>
    </location>
</feature>
<organism evidence="9 10">
    <name type="scientific">Durio zibethinus</name>
    <name type="common">Durian</name>
    <dbReference type="NCBI Taxonomy" id="66656"/>
    <lineage>
        <taxon>Eukaryota</taxon>
        <taxon>Viridiplantae</taxon>
        <taxon>Streptophyta</taxon>
        <taxon>Embryophyta</taxon>
        <taxon>Tracheophyta</taxon>
        <taxon>Spermatophyta</taxon>
        <taxon>Magnoliopsida</taxon>
        <taxon>eudicotyledons</taxon>
        <taxon>Gunneridae</taxon>
        <taxon>Pentapetalae</taxon>
        <taxon>rosids</taxon>
        <taxon>malvids</taxon>
        <taxon>Malvales</taxon>
        <taxon>Malvaceae</taxon>
        <taxon>Helicteroideae</taxon>
        <taxon>Durio</taxon>
    </lineage>
</organism>
<name>A0A6P5XVY9_DURZI</name>
<dbReference type="InterPro" id="IPR000048">
    <property type="entry name" value="IQ_motif_EF-hand-BS"/>
</dbReference>
<accession>A0A6P5XVY9</accession>
<dbReference type="Proteomes" id="UP000515121">
    <property type="component" value="Unplaced"/>
</dbReference>
<dbReference type="FunFam" id="1.20.5.190:FF:000062">
    <property type="entry name" value="IQ-domain 11"/>
    <property type="match status" value="1"/>
</dbReference>
<evidence type="ECO:0000313" key="10">
    <source>
        <dbReference type="RefSeq" id="XP_022731996.1"/>
    </source>
</evidence>
<dbReference type="PANTHER" id="PTHR32295">
    <property type="entry name" value="IQ-DOMAIN 5-RELATED"/>
    <property type="match status" value="1"/>
</dbReference>
<evidence type="ECO:0000256" key="2">
    <source>
        <dbReference type="ARBA" id="ARBA00022490"/>
    </source>
</evidence>
<evidence type="ECO:0000313" key="9">
    <source>
        <dbReference type="Proteomes" id="UP000515121"/>
    </source>
</evidence>
<evidence type="ECO:0000256" key="1">
    <source>
        <dbReference type="ARBA" id="ARBA00004245"/>
    </source>
</evidence>
<comment type="subcellular location">
    <subcellularLocation>
        <location evidence="1">Cytoplasm</location>
        <location evidence="1">Cytoskeleton</location>
    </subcellularLocation>
</comment>
<dbReference type="PROSITE" id="PS50096">
    <property type="entry name" value="IQ"/>
    <property type="match status" value="2"/>
</dbReference>
<keyword evidence="3" id="KW-0677">Repeat</keyword>
<dbReference type="OrthoDB" id="671489at2759"/>
<feature type="region of interest" description="Disordered" evidence="8">
    <location>
        <begin position="267"/>
        <end position="299"/>
    </location>
</feature>
<dbReference type="KEGG" id="dzi:111286349"/>